<evidence type="ECO:0000256" key="12">
    <source>
        <dbReference type="ARBA" id="ARBA00023136"/>
    </source>
</evidence>
<feature type="domain" description="PAS" evidence="13">
    <location>
        <begin position="199"/>
        <end position="264"/>
    </location>
</feature>
<dbReference type="Gene3D" id="3.30.450.20">
    <property type="entry name" value="PAS domain"/>
    <property type="match status" value="2"/>
</dbReference>
<feature type="domain" description="PPM-type phosphatase" evidence="14">
    <location>
        <begin position="513"/>
        <end position="733"/>
    </location>
</feature>
<evidence type="ECO:0000259" key="14">
    <source>
        <dbReference type="SMART" id="SM00331"/>
    </source>
</evidence>
<dbReference type="Gene3D" id="3.60.40.10">
    <property type="entry name" value="PPM-type phosphatase domain"/>
    <property type="match status" value="1"/>
</dbReference>
<keyword evidence="7" id="KW-0418">Kinase</keyword>
<dbReference type="SUPFAM" id="SSF103190">
    <property type="entry name" value="Sensory domain-like"/>
    <property type="match status" value="1"/>
</dbReference>
<dbReference type="SUPFAM" id="SSF55781">
    <property type="entry name" value="GAF domain-like"/>
    <property type="match status" value="1"/>
</dbReference>
<organism evidence="15 16">
    <name type="scientific">Streptomyces flaveolus</name>
    <dbReference type="NCBI Taxonomy" id="67297"/>
    <lineage>
        <taxon>Bacteria</taxon>
        <taxon>Bacillati</taxon>
        <taxon>Actinomycetota</taxon>
        <taxon>Actinomycetes</taxon>
        <taxon>Kitasatosporales</taxon>
        <taxon>Streptomycetaceae</taxon>
        <taxon>Streptomyces</taxon>
    </lineage>
</organism>
<dbReference type="PANTHER" id="PTHR43156">
    <property type="entry name" value="STAGE II SPORULATION PROTEIN E-RELATED"/>
    <property type="match status" value="1"/>
</dbReference>
<keyword evidence="12" id="KW-0472">Membrane</keyword>
<protein>
    <submittedName>
        <fullName evidence="15">SpoIIE family protein phosphatase</fullName>
    </submittedName>
</protein>
<evidence type="ECO:0000259" key="13">
    <source>
        <dbReference type="SMART" id="SM00091"/>
    </source>
</evidence>
<evidence type="ECO:0000256" key="4">
    <source>
        <dbReference type="ARBA" id="ARBA00022679"/>
    </source>
</evidence>
<dbReference type="Pfam" id="PF07228">
    <property type="entry name" value="SpoIIE"/>
    <property type="match status" value="1"/>
</dbReference>
<keyword evidence="8" id="KW-0378">Hydrolase</keyword>
<dbReference type="SUPFAM" id="SSF55785">
    <property type="entry name" value="PYP-like sensor domain (PAS domain)"/>
    <property type="match status" value="1"/>
</dbReference>
<keyword evidence="11" id="KW-0902">Two-component regulatory system</keyword>
<evidence type="ECO:0000256" key="2">
    <source>
        <dbReference type="ARBA" id="ARBA00022475"/>
    </source>
</evidence>
<evidence type="ECO:0000256" key="1">
    <source>
        <dbReference type="ARBA" id="ARBA00004651"/>
    </source>
</evidence>
<dbReference type="CDD" id="cd18773">
    <property type="entry name" value="PDC1_HK_sensor"/>
    <property type="match status" value="1"/>
</dbReference>
<keyword evidence="5" id="KW-0812">Transmembrane</keyword>
<dbReference type="InterPro" id="IPR036890">
    <property type="entry name" value="HATPase_C_sf"/>
</dbReference>
<keyword evidence="3" id="KW-0597">Phosphoprotein</keyword>
<dbReference type="InterPro" id="IPR029151">
    <property type="entry name" value="Sensor-like_sf"/>
</dbReference>
<evidence type="ECO:0000256" key="3">
    <source>
        <dbReference type="ARBA" id="ARBA00022553"/>
    </source>
</evidence>
<dbReference type="Pfam" id="PF13581">
    <property type="entry name" value="HATPase_c_2"/>
    <property type="match status" value="1"/>
</dbReference>
<reference evidence="15 16" key="1">
    <citation type="submission" date="2024-06" db="EMBL/GenBank/DDBJ databases">
        <title>The Natural Products Discovery Center: Release of the First 8490 Sequenced Strains for Exploring Actinobacteria Biosynthetic Diversity.</title>
        <authorList>
            <person name="Kalkreuter E."/>
            <person name="Kautsar S.A."/>
            <person name="Yang D."/>
            <person name="Bader C.D."/>
            <person name="Teijaro C.N."/>
            <person name="Fluegel L."/>
            <person name="Davis C.M."/>
            <person name="Simpson J.R."/>
            <person name="Lauterbach L."/>
            <person name="Steele A.D."/>
            <person name="Gui C."/>
            <person name="Meng S."/>
            <person name="Li G."/>
            <person name="Viehrig K."/>
            <person name="Ye F."/>
            <person name="Su P."/>
            <person name="Kiefer A.F."/>
            <person name="Nichols A."/>
            <person name="Cepeda A.J."/>
            <person name="Yan W."/>
            <person name="Fan B."/>
            <person name="Jiang Y."/>
            <person name="Adhikari A."/>
            <person name="Zheng C.-J."/>
            <person name="Schuster L."/>
            <person name="Cowan T.M."/>
            <person name="Smanski M.J."/>
            <person name="Chevrette M.G."/>
            <person name="De Carvalho L.P.S."/>
            <person name="Shen B."/>
        </authorList>
    </citation>
    <scope>NUCLEOTIDE SEQUENCE [LARGE SCALE GENOMIC DNA]</scope>
    <source>
        <strain evidence="15 16">NPDC000632</strain>
    </source>
</reference>
<evidence type="ECO:0000313" key="16">
    <source>
        <dbReference type="Proteomes" id="UP001490330"/>
    </source>
</evidence>
<evidence type="ECO:0000256" key="11">
    <source>
        <dbReference type="ARBA" id="ARBA00023012"/>
    </source>
</evidence>
<sequence>MLQLLIVLLLAALSDTTLVYETRSHAVRGARHEALAVAAGFASSPGVAAALQSPDPTAVLQPMAERARRTSGVDFVVVLDRDGVRYTDTRPDLIGKRASGDFSRALAGESYTELFRGAPTDAVRAVVPVTDVHRRVVGFVTAGLEISTVSGTFYRQLPLLAAGAAGSLALATGAAWLVSRRLRRQTHGLGPTEVTRMYEHHDAVLHAAREGVLVIGEDGRLLLVNDEARRLLQLPADAEQRPLRNLGLPPSMVRLLASEESVDDAVQLVGGRLLAVNVRRTSRDGRGPTGGVATLRDTTELRALAGRVDVARERLELLYRASAEIGSTLDVVRTAEELADLVVPQFADVVTVDLFEPVLRGDEPAPGVASSVRRAAVRGAVESWPWHEAGSSLEYGPLAQQRLAIEGEDAALVPDLARSQDWRTPDPEGAQRLLELGFHSLITVPLRARGVVLGFVMFWRGPHPPFQPDDVSPAEELTARAAVCIDNARRYTREHATAVSLQRSLLPRDLPRQDAVEVAHRYLPARSGVGGDWFDAIPLSGARVALVVGDVVGHGLQAAATMGRLRTAVLNFSALDLPPEDLLFHLDQLVKRLDAADQADGEEQAVTGATLVYAVYDPTNGRCAVAAAGHPPPALVLSDGSVEFVDVPANLPLGLGSVPFQTAEIAIPEGSRLVLYTDGLVESRSRNIDTGLELLRSVLARTGPSCESTCSTVIDAMVPDRSRDDVALLVAATRRFPTENMAQWNVPSDFAAVGAVRAQCMRQLESWGLDDTGFTTELVLSELITNAVRYGAPPVTVRLLRHHVLICEVCDASSTAPRVVQAAEFDEGGRGLFLVAQLADRWGVRYTRHGKVIWTEQSLAQGQDLPAGAE</sequence>
<dbReference type="InterPro" id="IPR035965">
    <property type="entry name" value="PAS-like_dom_sf"/>
</dbReference>
<name>A0ABV1VDJ7_9ACTN</name>
<proteinExistence type="predicted"/>
<evidence type="ECO:0000256" key="5">
    <source>
        <dbReference type="ARBA" id="ARBA00022692"/>
    </source>
</evidence>
<evidence type="ECO:0000256" key="10">
    <source>
        <dbReference type="ARBA" id="ARBA00022989"/>
    </source>
</evidence>
<keyword evidence="16" id="KW-1185">Reference proteome</keyword>
<evidence type="ECO:0000256" key="9">
    <source>
        <dbReference type="ARBA" id="ARBA00022840"/>
    </source>
</evidence>
<accession>A0ABV1VDJ7</accession>
<dbReference type="CDD" id="cd16936">
    <property type="entry name" value="HATPase_RsbW-like"/>
    <property type="match status" value="1"/>
</dbReference>
<comment type="caution">
    <text evidence="15">The sequence shown here is derived from an EMBL/GenBank/DDBJ whole genome shotgun (WGS) entry which is preliminary data.</text>
</comment>
<dbReference type="InterPro" id="IPR003018">
    <property type="entry name" value="GAF"/>
</dbReference>
<dbReference type="Pfam" id="PF17203">
    <property type="entry name" value="sCache_3_2"/>
    <property type="match status" value="1"/>
</dbReference>
<keyword evidence="2" id="KW-1003">Cell membrane</keyword>
<dbReference type="InterPro" id="IPR052016">
    <property type="entry name" value="Bact_Sigma-Reg"/>
</dbReference>
<dbReference type="Proteomes" id="UP001490330">
    <property type="component" value="Unassembled WGS sequence"/>
</dbReference>
<dbReference type="Gene3D" id="3.30.565.10">
    <property type="entry name" value="Histidine kinase-like ATPase, C-terminal domain"/>
    <property type="match status" value="1"/>
</dbReference>
<evidence type="ECO:0000313" key="15">
    <source>
        <dbReference type="EMBL" id="MER6904534.1"/>
    </source>
</evidence>
<dbReference type="InterPro" id="IPR033463">
    <property type="entry name" value="sCache_3"/>
</dbReference>
<evidence type="ECO:0000256" key="6">
    <source>
        <dbReference type="ARBA" id="ARBA00022741"/>
    </source>
</evidence>
<dbReference type="SMART" id="SM00091">
    <property type="entry name" value="PAS"/>
    <property type="match status" value="1"/>
</dbReference>
<evidence type="ECO:0000256" key="7">
    <source>
        <dbReference type="ARBA" id="ARBA00022777"/>
    </source>
</evidence>
<dbReference type="InterPro" id="IPR000014">
    <property type="entry name" value="PAS"/>
</dbReference>
<dbReference type="InterPro" id="IPR001932">
    <property type="entry name" value="PPM-type_phosphatase-like_dom"/>
</dbReference>
<dbReference type="InterPro" id="IPR029016">
    <property type="entry name" value="GAF-like_dom_sf"/>
</dbReference>
<dbReference type="Gene3D" id="3.30.450.40">
    <property type="match status" value="1"/>
</dbReference>
<dbReference type="PANTHER" id="PTHR43156:SF2">
    <property type="entry name" value="STAGE II SPORULATION PROTEIN E"/>
    <property type="match status" value="1"/>
</dbReference>
<dbReference type="SUPFAM" id="SSF55874">
    <property type="entry name" value="ATPase domain of HSP90 chaperone/DNA topoisomerase II/histidine kinase"/>
    <property type="match status" value="1"/>
</dbReference>
<dbReference type="SMART" id="SM00331">
    <property type="entry name" value="PP2C_SIG"/>
    <property type="match status" value="1"/>
</dbReference>
<dbReference type="SUPFAM" id="SSF81606">
    <property type="entry name" value="PP2C-like"/>
    <property type="match status" value="1"/>
</dbReference>
<keyword evidence="9" id="KW-0067">ATP-binding</keyword>
<keyword evidence="4" id="KW-0808">Transferase</keyword>
<comment type="subcellular location">
    <subcellularLocation>
        <location evidence="1">Cell membrane</location>
        <topology evidence="1">Multi-pass membrane protein</topology>
    </subcellularLocation>
</comment>
<gene>
    <name evidence="15" type="ORF">ABT322_12290</name>
</gene>
<dbReference type="Pfam" id="PF01590">
    <property type="entry name" value="GAF"/>
    <property type="match status" value="1"/>
</dbReference>
<dbReference type="EMBL" id="JBEPCV010000009">
    <property type="protein sequence ID" value="MER6904534.1"/>
    <property type="molecule type" value="Genomic_DNA"/>
</dbReference>
<dbReference type="InterPro" id="IPR036457">
    <property type="entry name" value="PPM-type-like_dom_sf"/>
</dbReference>
<evidence type="ECO:0000256" key="8">
    <source>
        <dbReference type="ARBA" id="ARBA00022801"/>
    </source>
</evidence>
<dbReference type="InterPro" id="IPR003594">
    <property type="entry name" value="HATPase_dom"/>
</dbReference>
<keyword evidence="10" id="KW-1133">Transmembrane helix</keyword>
<keyword evidence="6" id="KW-0547">Nucleotide-binding</keyword>